<evidence type="ECO:0000313" key="3">
    <source>
        <dbReference type="Proteomes" id="UP000784294"/>
    </source>
</evidence>
<dbReference type="EMBL" id="CAAALY010268856">
    <property type="protein sequence ID" value="VEL41333.1"/>
    <property type="molecule type" value="Genomic_DNA"/>
</dbReference>
<protein>
    <recommendedName>
        <fullName evidence="4">Collagen IV NC1 domain-containing protein</fullName>
    </recommendedName>
</protein>
<evidence type="ECO:0000313" key="2">
    <source>
        <dbReference type="EMBL" id="VEL41333.1"/>
    </source>
</evidence>
<evidence type="ECO:0000256" key="1">
    <source>
        <dbReference type="SAM" id="MobiDB-lite"/>
    </source>
</evidence>
<proteinExistence type="predicted"/>
<feature type="compositionally biased region" description="Gly residues" evidence="1">
    <location>
        <begin position="54"/>
        <end position="63"/>
    </location>
</feature>
<organism evidence="2 3">
    <name type="scientific">Protopolystoma xenopodis</name>
    <dbReference type="NCBI Taxonomy" id="117903"/>
    <lineage>
        <taxon>Eukaryota</taxon>
        <taxon>Metazoa</taxon>
        <taxon>Spiralia</taxon>
        <taxon>Lophotrochozoa</taxon>
        <taxon>Platyhelminthes</taxon>
        <taxon>Monogenea</taxon>
        <taxon>Polyopisthocotylea</taxon>
        <taxon>Polystomatidea</taxon>
        <taxon>Polystomatidae</taxon>
        <taxon>Protopolystoma</taxon>
    </lineage>
</organism>
<evidence type="ECO:0008006" key="4">
    <source>
        <dbReference type="Google" id="ProtNLM"/>
    </source>
</evidence>
<gene>
    <name evidence="2" type="ORF">PXEA_LOCUS34773</name>
</gene>
<comment type="caution">
    <text evidence="2">The sequence shown here is derived from an EMBL/GenBank/DDBJ whole genome shotgun (WGS) entry which is preliminary data.</text>
</comment>
<feature type="region of interest" description="Disordered" evidence="1">
    <location>
        <begin position="48"/>
        <end position="95"/>
    </location>
</feature>
<accession>A0A3S5B626</accession>
<keyword evidence="3" id="KW-1185">Reference proteome</keyword>
<sequence length="138" mass="14738">MYIFHAFTSLPAPPLNQGRRGPPGHIGWKGSPGLPGLLRIAYEKVLPGDPGYPGRPGGMGDRGMPGDNGSASAKGFPGKKGDPASRMHPLTHPLLSFSSHQPRACLVPCRIDPVSNRCRDHEQVGRGTRLSRGFKPGR</sequence>
<dbReference type="AlphaFoldDB" id="A0A3S5B626"/>
<dbReference type="Proteomes" id="UP000784294">
    <property type="component" value="Unassembled WGS sequence"/>
</dbReference>
<name>A0A3S5B626_9PLAT</name>
<reference evidence="2" key="1">
    <citation type="submission" date="2018-11" db="EMBL/GenBank/DDBJ databases">
        <authorList>
            <consortium name="Pathogen Informatics"/>
        </authorList>
    </citation>
    <scope>NUCLEOTIDE SEQUENCE</scope>
</reference>